<accession>A0A6N6NU04</accession>
<organism evidence="1 2">
    <name type="scientific">Ellagibacter isourolithinifaciens</name>
    <dbReference type="NCBI Taxonomy" id="2137581"/>
    <lineage>
        <taxon>Bacteria</taxon>
        <taxon>Bacillati</taxon>
        <taxon>Actinomycetota</taxon>
        <taxon>Coriobacteriia</taxon>
        <taxon>Eggerthellales</taxon>
        <taxon>Eggerthellaceae</taxon>
        <taxon>Ellagibacter</taxon>
    </lineage>
</organism>
<gene>
    <name evidence="1" type="ORF">F8C90_00180</name>
</gene>
<dbReference type="OrthoDB" id="9771802at2"/>
<comment type="caution">
    <text evidence="1">The sequence shown here is derived from an EMBL/GenBank/DDBJ whole genome shotgun (WGS) entry which is preliminary data.</text>
</comment>
<dbReference type="Proteomes" id="UP000468668">
    <property type="component" value="Unassembled WGS sequence"/>
</dbReference>
<sequence>MLSNNAYTQEYFDIMESLGGDIESRRAAYDYMKNSTAIVHHQVISTSFVPRLYDRRTREIMRTTVETTHRILCKVIEHYLEDPDYRTIFDYDPRLAELILVPRGYDAVLPFARFDIFLDEETGEVAFCEFNGDGSSGMNENREITNSLANAKTLQEFARRHKVEPCELFDAWVEDFTSIYNTYKGRVEHPRFAICDYLQNGVVDEFHLFAKKFEEHGYPCCVCDVRDLTFDGEVLHDAQGQPVHAIWRRCVTNDVLEFWDDSQALIEAVRAQKVALIGSFAGHIVHDKQICEALFHPKTQAFLTDEENAFVARTVPKTRYLDSSEIDLDEVRANKDAWIVKPTDAYGAADVYAGCFQTQEKWDEIIDRFANGAAGAPFLVQRYITPYKTHILEPDHDIESLSDEEVDRAGALYNNLEGLYCYNGRFQGVFSRLGPLPTISKPMRGITAATIWVDE</sequence>
<protein>
    <submittedName>
        <fullName evidence="1">Circularly permuted type 2 ATP-grasp protein</fullName>
    </submittedName>
</protein>
<dbReference type="GeneID" id="98656816"/>
<dbReference type="SUPFAM" id="SSF56059">
    <property type="entry name" value="Glutathione synthetase ATP-binding domain-like"/>
    <property type="match status" value="1"/>
</dbReference>
<dbReference type="AlphaFoldDB" id="A0A6N6NU04"/>
<evidence type="ECO:0000313" key="1">
    <source>
        <dbReference type="EMBL" id="KAB1642845.1"/>
    </source>
</evidence>
<name>A0A6N6NU04_9ACTN</name>
<proteinExistence type="predicted"/>
<evidence type="ECO:0000313" key="2">
    <source>
        <dbReference type="Proteomes" id="UP000468668"/>
    </source>
</evidence>
<keyword evidence="2" id="KW-1185">Reference proteome</keyword>
<dbReference type="RefSeq" id="WP_158048430.1">
    <property type="nucleotide sequence ID" value="NZ_WAJR01000001.1"/>
</dbReference>
<dbReference type="EMBL" id="WAJR01000001">
    <property type="protein sequence ID" value="KAB1642845.1"/>
    <property type="molecule type" value="Genomic_DNA"/>
</dbReference>
<reference evidence="1 2" key="1">
    <citation type="submission" date="2019-09" db="EMBL/GenBank/DDBJ databases">
        <title>Whole genome shotgun sequencing (WGS) of Ellagibacter isourolithinifaciens DSM 104140(T) and Adlercreutzia muris DSM 29508(T).</title>
        <authorList>
            <person name="Stoll D.A."/>
            <person name="Danylec N."/>
            <person name="Huch M."/>
        </authorList>
    </citation>
    <scope>NUCLEOTIDE SEQUENCE [LARGE SCALE GENOMIC DNA]</scope>
    <source>
        <strain evidence="1 2">DSM 104140</strain>
    </source>
</reference>